<gene>
    <name evidence="1" type="ORF">EV210_109190</name>
</gene>
<proteinExistence type="predicted"/>
<comment type="caution">
    <text evidence="1">The sequence shown here is derived from an EMBL/GenBank/DDBJ whole genome shotgun (WGS) entry which is preliminary data.</text>
</comment>
<reference evidence="1 2" key="1">
    <citation type="submission" date="2019-03" db="EMBL/GenBank/DDBJ databases">
        <title>Genomic Encyclopedia of Type Strains, Phase IV (KMG-IV): sequencing the most valuable type-strain genomes for metagenomic binning, comparative biology and taxonomic classification.</title>
        <authorList>
            <person name="Goeker M."/>
        </authorList>
    </citation>
    <scope>NUCLEOTIDE SEQUENCE [LARGE SCALE GENOMIC DNA]</scope>
    <source>
        <strain evidence="1 2">DSM 15969</strain>
    </source>
</reference>
<evidence type="ECO:0000313" key="2">
    <source>
        <dbReference type="Proteomes" id="UP000295063"/>
    </source>
</evidence>
<dbReference type="AlphaFoldDB" id="A0A4R1PVL8"/>
<dbReference type="Proteomes" id="UP000295063">
    <property type="component" value="Unassembled WGS sequence"/>
</dbReference>
<sequence>MKRSINYEARFNEMIEQCQAIKEFDIEAIKRLLNSLEDFSEEALSLGLLIGNFIDFNEQLLEAGFFTFEEFQQNIGGLIDYRERFVLLTESVKGGE</sequence>
<name>A0A4R1PVL8_9FIRM</name>
<protein>
    <submittedName>
        <fullName evidence="1">Uncharacterized protein</fullName>
    </submittedName>
</protein>
<organism evidence="1 2">
    <name type="scientific">Anaerospora hongkongensis</name>
    <dbReference type="NCBI Taxonomy" id="244830"/>
    <lineage>
        <taxon>Bacteria</taxon>
        <taxon>Bacillati</taxon>
        <taxon>Bacillota</taxon>
        <taxon>Negativicutes</taxon>
        <taxon>Selenomonadales</taxon>
        <taxon>Sporomusaceae</taxon>
        <taxon>Anaerospora</taxon>
    </lineage>
</organism>
<keyword evidence="2" id="KW-1185">Reference proteome</keyword>
<dbReference type="RefSeq" id="WP_132082001.1">
    <property type="nucleotide sequence ID" value="NZ_SLUI01000009.1"/>
</dbReference>
<accession>A0A4R1PVL8</accession>
<evidence type="ECO:0000313" key="1">
    <source>
        <dbReference type="EMBL" id="TCL36240.1"/>
    </source>
</evidence>
<dbReference type="EMBL" id="SLUI01000009">
    <property type="protein sequence ID" value="TCL36240.1"/>
    <property type="molecule type" value="Genomic_DNA"/>
</dbReference>